<dbReference type="SUPFAM" id="SSF103473">
    <property type="entry name" value="MFS general substrate transporter"/>
    <property type="match status" value="1"/>
</dbReference>
<feature type="transmembrane region" description="Helical" evidence="8">
    <location>
        <begin position="246"/>
        <end position="268"/>
    </location>
</feature>
<dbReference type="InterPro" id="IPR005829">
    <property type="entry name" value="Sugar_transporter_CS"/>
</dbReference>
<dbReference type="EC" id="1.3.1.74" evidence="10"/>
<feature type="transmembrane region" description="Helical" evidence="8">
    <location>
        <begin position="142"/>
        <end position="164"/>
    </location>
</feature>
<comment type="subcellular location">
    <subcellularLocation>
        <location evidence="1">Membrane</location>
        <topology evidence="1">Multi-pass membrane protein</topology>
    </subcellularLocation>
</comment>
<gene>
    <name evidence="10" type="ordered locus">Caul_2136</name>
</gene>
<dbReference type="Gene3D" id="1.20.1250.20">
    <property type="entry name" value="MFS general substrate transporter like domains"/>
    <property type="match status" value="2"/>
</dbReference>
<dbReference type="PROSITE" id="PS00217">
    <property type="entry name" value="SUGAR_TRANSPORT_2"/>
    <property type="match status" value="1"/>
</dbReference>
<evidence type="ECO:0000256" key="2">
    <source>
        <dbReference type="ARBA" id="ARBA00010992"/>
    </source>
</evidence>
<evidence type="ECO:0000256" key="1">
    <source>
        <dbReference type="ARBA" id="ARBA00004141"/>
    </source>
</evidence>
<dbReference type="AlphaFoldDB" id="B0T7S6"/>
<feature type="domain" description="Major facilitator superfamily (MFS) profile" evidence="9">
    <location>
        <begin position="18"/>
        <end position="428"/>
    </location>
</feature>
<dbReference type="PANTHER" id="PTHR48023:SF4">
    <property type="entry name" value="D-XYLOSE-PROTON SYMPORTER-LIKE 2"/>
    <property type="match status" value="1"/>
</dbReference>
<dbReference type="STRING" id="366602.Caul_2136"/>
<keyword evidence="4 8" id="KW-0812">Transmembrane</keyword>
<evidence type="ECO:0000259" key="9">
    <source>
        <dbReference type="PROSITE" id="PS50850"/>
    </source>
</evidence>
<sequence length="447" mass="47239" precursor="true">MTRSSPAQRGMSMALVGAIGAAALAGLLFGFDTAVIAGVTHDVSRVYDLTPATLGMTVSSALWGTLLGAMASGKPGDRYGGRDGLRAMAILYLVSSLGCALAWSWPVLLTARFIGGVAIGGSSVLAPIYMAEISPARRRGALVGLFQLNIVVGILLAYLSNFLVDQLHLGPDAWRWKLAVTAAPAALLWLLLARAVQSPRWLLAQGREAEAMAALTRLGGDPRTELSEPPNPSGARLSWRAHRIPILLAVTLALFNQLTGINALLYYLNDIFAAAGFGQATAGLQAVAIGATNLVFTLLAMSVIDRFGRKRLLLVGSVGMAICLGLAAWILDGGRHSSWLLYVLVGFIAAFAFSQGAVIWVYISEIFPTPVRARGQALGSSTHWLANALIAGVFPAIAAWKPGAPFAVFAAMMVLQFIVVAVFYPETMGVPLETIAERLGTREDRVA</sequence>
<dbReference type="GO" id="GO:0032440">
    <property type="term" value="F:2-alkenal reductase [NAD(P)H] activity"/>
    <property type="evidence" value="ECO:0007669"/>
    <property type="project" value="UniProtKB-EC"/>
</dbReference>
<dbReference type="PROSITE" id="PS50850">
    <property type="entry name" value="MFS"/>
    <property type="match status" value="1"/>
</dbReference>
<evidence type="ECO:0000313" key="10">
    <source>
        <dbReference type="EMBL" id="ABZ71264.1"/>
    </source>
</evidence>
<dbReference type="InterPro" id="IPR003663">
    <property type="entry name" value="Sugar/inositol_transpt"/>
</dbReference>
<dbReference type="GO" id="GO:0022857">
    <property type="term" value="F:transmembrane transporter activity"/>
    <property type="evidence" value="ECO:0007669"/>
    <property type="project" value="InterPro"/>
</dbReference>
<dbReference type="InterPro" id="IPR020846">
    <property type="entry name" value="MFS_dom"/>
</dbReference>
<feature type="transmembrane region" description="Helical" evidence="8">
    <location>
        <begin position="384"/>
        <end position="400"/>
    </location>
</feature>
<reference evidence="10" key="1">
    <citation type="submission" date="2008-01" db="EMBL/GenBank/DDBJ databases">
        <title>Complete sequence of chromosome of Caulobacter sp. K31.</title>
        <authorList>
            <consortium name="US DOE Joint Genome Institute"/>
            <person name="Copeland A."/>
            <person name="Lucas S."/>
            <person name="Lapidus A."/>
            <person name="Barry K."/>
            <person name="Glavina del Rio T."/>
            <person name="Dalin E."/>
            <person name="Tice H."/>
            <person name="Pitluck S."/>
            <person name="Bruce D."/>
            <person name="Goodwin L."/>
            <person name="Thompson L.S."/>
            <person name="Brettin T."/>
            <person name="Detter J.C."/>
            <person name="Han C."/>
            <person name="Schmutz J."/>
            <person name="Larimer F."/>
            <person name="Land M."/>
            <person name="Hauser L."/>
            <person name="Kyrpides N."/>
            <person name="Kim E."/>
            <person name="Stephens C."/>
            <person name="Richardson P."/>
        </authorList>
    </citation>
    <scope>NUCLEOTIDE SEQUENCE [LARGE SCALE GENOMIC DNA]</scope>
    <source>
        <strain evidence="10">K31</strain>
    </source>
</reference>
<protein>
    <submittedName>
        <fullName evidence="10">Sugar transporter</fullName>
        <ecNumber evidence="10">1.3.1.74</ecNumber>
    </submittedName>
</protein>
<feature type="transmembrane region" description="Helical" evidence="8">
    <location>
        <begin position="406"/>
        <end position="424"/>
    </location>
</feature>
<dbReference type="NCBIfam" id="TIGR00879">
    <property type="entry name" value="SP"/>
    <property type="match status" value="1"/>
</dbReference>
<keyword evidence="5 8" id="KW-1133">Transmembrane helix</keyword>
<evidence type="ECO:0000256" key="6">
    <source>
        <dbReference type="ARBA" id="ARBA00023136"/>
    </source>
</evidence>
<dbReference type="HOGENOM" id="CLU_001265_30_5_5"/>
<evidence type="ECO:0000256" key="8">
    <source>
        <dbReference type="SAM" id="Phobius"/>
    </source>
</evidence>
<comment type="similarity">
    <text evidence="2 7">Belongs to the major facilitator superfamily. Sugar transporter (TC 2.A.1.1) family.</text>
</comment>
<evidence type="ECO:0000256" key="7">
    <source>
        <dbReference type="RuleBase" id="RU003346"/>
    </source>
</evidence>
<dbReference type="KEGG" id="cak:Caul_2136"/>
<dbReference type="GO" id="GO:0016020">
    <property type="term" value="C:membrane"/>
    <property type="evidence" value="ECO:0007669"/>
    <property type="project" value="UniProtKB-SubCell"/>
</dbReference>
<name>B0T7S6_CAUSK</name>
<proteinExistence type="inferred from homology"/>
<feature type="transmembrane region" description="Helical" evidence="8">
    <location>
        <begin position="312"/>
        <end position="331"/>
    </location>
</feature>
<organism evidence="10">
    <name type="scientific">Caulobacter sp. (strain K31)</name>
    <dbReference type="NCBI Taxonomy" id="366602"/>
    <lineage>
        <taxon>Bacteria</taxon>
        <taxon>Pseudomonadati</taxon>
        <taxon>Pseudomonadota</taxon>
        <taxon>Alphaproteobacteria</taxon>
        <taxon>Caulobacterales</taxon>
        <taxon>Caulobacteraceae</taxon>
        <taxon>Caulobacter</taxon>
    </lineage>
</organism>
<dbReference type="eggNOG" id="COG2814">
    <property type="taxonomic scope" value="Bacteria"/>
</dbReference>
<keyword evidence="3 7" id="KW-0813">Transport</keyword>
<feature type="transmembrane region" description="Helical" evidence="8">
    <location>
        <begin position="85"/>
        <end position="105"/>
    </location>
</feature>
<dbReference type="EMBL" id="CP000927">
    <property type="protein sequence ID" value="ABZ71264.1"/>
    <property type="molecule type" value="Genomic_DNA"/>
</dbReference>
<evidence type="ECO:0000256" key="3">
    <source>
        <dbReference type="ARBA" id="ARBA00022448"/>
    </source>
</evidence>
<keyword evidence="6 8" id="KW-0472">Membrane</keyword>
<dbReference type="InterPro" id="IPR036259">
    <property type="entry name" value="MFS_trans_sf"/>
</dbReference>
<feature type="transmembrane region" description="Helical" evidence="8">
    <location>
        <begin position="53"/>
        <end position="73"/>
    </location>
</feature>
<evidence type="ECO:0000256" key="4">
    <source>
        <dbReference type="ARBA" id="ARBA00022692"/>
    </source>
</evidence>
<feature type="transmembrane region" description="Helical" evidence="8">
    <location>
        <begin position="176"/>
        <end position="193"/>
    </location>
</feature>
<dbReference type="Pfam" id="PF00083">
    <property type="entry name" value="Sugar_tr"/>
    <property type="match status" value="1"/>
</dbReference>
<feature type="transmembrane region" description="Helical" evidence="8">
    <location>
        <begin position="337"/>
        <end position="363"/>
    </location>
</feature>
<feature type="transmembrane region" description="Helical" evidence="8">
    <location>
        <begin position="111"/>
        <end position="130"/>
    </location>
</feature>
<feature type="transmembrane region" description="Helical" evidence="8">
    <location>
        <begin position="280"/>
        <end position="300"/>
    </location>
</feature>
<keyword evidence="10" id="KW-0762">Sugar transport</keyword>
<dbReference type="PRINTS" id="PR00171">
    <property type="entry name" value="SUGRTRNSPORT"/>
</dbReference>
<accession>B0T7S6</accession>
<evidence type="ECO:0000256" key="5">
    <source>
        <dbReference type="ARBA" id="ARBA00022989"/>
    </source>
</evidence>
<dbReference type="InterPro" id="IPR050820">
    <property type="entry name" value="MFS_Sugar_Transporter"/>
</dbReference>
<dbReference type="InterPro" id="IPR005828">
    <property type="entry name" value="MFS_sugar_transport-like"/>
</dbReference>
<dbReference type="PANTHER" id="PTHR48023">
    <property type="entry name" value="D-XYLOSE-PROTON SYMPORTER-LIKE 2"/>
    <property type="match status" value="1"/>
</dbReference>
<keyword evidence="10" id="KW-0560">Oxidoreductase</keyword>